<sequence>MVAPTDILTLIYGTWLLVEQNGTSNKLGRGTSRYPIGLLTYTPTNYMSANIMASEPEFRPSWLQYPNELSDSDTDWAQVGKHTLSYAGPFSLVAMSPGSNTSGQLIHGPLTMANVPSWVGTEQSRNFKYYELGGDTWLKITSGNSTGANNTGLFWKKIT</sequence>
<proteinExistence type="predicted"/>
<dbReference type="InterPro" id="IPR024311">
    <property type="entry name" value="Lipocalin-like"/>
</dbReference>
<dbReference type="Pfam" id="PF13924">
    <property type="entry name" value="Lipocalin_5"/>
    <property type="match status" value="1"/>
</dbReference>
<organism evidence="2 3">
    <name type="scientific">Polyplosphaeria fusca</name>
    <dbReference type="NCBI Taxonomy" id="682080"/>
    <lineage>
        <taxon>Eukaryota</taxon>
        <taxon>Fungi</taxon>
        <taxon>Dikarya</taxon>
        <taxon>Ascomycota</taxon>
        <taxon>Pezizomycotina</taxon>
        <taxon>Dothideomycetes</taxon>
        <taxon>Pleosporomycetidae</taxon>
        <taxon>Pleosporales</taxon>
        <taxon>Tetraplosphaeriaceae</taxon>
        <taxon>Polyplosphaeria</taxon>
    </lineage>
</organism>
<comment type="caution">
    <text evidence="2">The sequence shown here is derived from an EMBL/GenBank/DDBJ whole genome shotgun (WGS) entry which is preliminary data.</text>
</comment>
<dbReference type="Proteomes" id="UP000799444">
    <property type="component" value="Unassembled WGS sequence"/>
</dbReference>
<dbReference type="EMBL" id="ML996107">
    <property type="protein sequence ID" value="KAF2738854.1"/>
    <property type="molecule type" value="Genomic_DNA"/>
</dbReference>
<evidence type="ECO:0000259" key="1">
    <source>
        <dbReference type="Pfam" id="PF13924"/>
    </source>
</evidence>
<dbReference type="AlphaFoldDB" id="A0A9P4V5K6"/>
<keyword evidence="3" id="KW-1185">Reference proteome</keyword>
<evidence type="ECO:0000313" key="2">
    <source>
        <dbReference type="EMBL" id="KAF2738854.1"/>
    </source>
</evidence>
<name>A0A9P4V5K6_9PLEO</name>
<accession>A0A9P4V5K6</accession>
<feature type="domain" description="Lipocalin-like" evidence="1">
    <location>
        <begin position="12"/>
        <end position="157"/>
    </location>
</feature>
<reference evidence="2" key="1">
    <citation type="journal article" date="2020" name="Stud. Mycol.">
        <title>101 Dothideomycetes genomes: a test case for predicting lifestyles and emergence of pathogens.</title>
        <authorList>
            <person name="Haridas S."/>
            <person name="Albert R."/>
            <person name="Binder M."/>
            <person name="Bloem J."/>
            <person name="Labutti K."/>
            <person name="Salamov A."/>
            <person name="Andreopoulos B."/>
            <person name="Baker S."/>
            <person name="Barry K."/>
            <person name="Bills G."/>
            <person name="Bluhm B."/>
            <person name="Cannon C."/>
            <person name="Castanera R."/>
            <person name="Culley D."/>
            <person name="Daum C."/>
            <person name="Ezra D."/>
            <person name="Gonzalez J."/>
            <person name="Henrissat B."/>
            <person name="Kuo A."/>
            <person name="Liang C."/>
            <person name="Lipzen A."/>
            <person name="Lutzoni F."/>
            <person name="Magnuson J."/>
            <person name="Mondo S."/>
            <person name="Nolan M."/>
            <person name="Ohm R."/>
            <person name="Pangilinan J."/>
            <person name="Park H.-J."/>
            <person name="Ramirez L."/>
            <person name="Alfaro M."/>
            <person name="Sun H."/>
            <person name="Tritt A."/>
            <person name="Yoshinaga Y."/>
            <person name="Zwiers L.-H."/>
            <person name="Turgeon B."/>
            <person name="Goodwin S."/>
            <person name="Spatafora J."/>
            <person name="Crous P."/>
            <person name="Grigoriev I."/>
        </authorList>
    </citation>
    <scope>NUCLEOTIDE SEQUENCE</scope>
    <source>
        <strain evidence="2">CBS 125425</strain>
    </source>
</reference>
<gene>
    <name evidence="2" type="ORF">EJ04DRAFT_560503</name>
</gene>
<protein>
    <recommendedName>
        <fullName evidence="1">Lipocalin-like domain-containing protein</fullName>
    </recommendedName>
</protein>
<evidence type="ECO:0000313" key="3">
    <source>
        <dbReference type="Proteomes" id="UP000799444"/>
    </source>
</evidence>
<dbReference type="OrthoDB" id="3904217at2759"/>